<feature type="non-terminal residue" evidence="2">
    <location>
        <position position="175"/>
    </location>
</feature>
<feature type="compositionally biased region" description="Basic residues" evidence="1">
    <location>
        <begin position="38"/>
        <end position="52"/>
    </location>
</feature>
<accession>A0A6J4MZ01</accession>
<feature type="compositionally biased region" description="Polar residues" evidence="1">
    <location>
        <begin position="149"/>
        <end position="161"/>
    </location>
</feature>
<name>A0A6J4MZ01_9ACTN</name>
<gene>
    <name evidence="2" type="ORF">AVDCRST_MAG47-1172</name>
</gene>
<evidence type="ECO:0000313" key="2">
    <source>
        <dbReference type="EMBL" id="CAA9370472.1"/>
    </source>
</evidence>
<dbReference type="AlphaFoldDB" id="A0A6J4MZ01"/>
<organism evidence="2">
    <name type="scientific">uncultured Nocardioidaceae bacterium</name>
    <dbReference type="NCBI Taxonomy" id="253824"/>
    <lineage>
        <taxon>Bacteria</taxon>
        <taxon>Bacillati</taxon>
        <taxon>Actinomycetota</taxon>
        <taxon>Actinomycetes</taxon>
        <taxon>Propionibacteriales</taxon>
        <taxon>Nocardioidaceae</taxon>
        <taxon>environmental samples</taxon>
    </lineage>
</organism>
<feature type="region of interest" description="Disordered" evidence="1">
    <location>
        <begin position="1"/>
        <end position="175"/>
    </location>
</feature>
<evidence type="ECO:0000256" key="1">
    <source>
        <dbReference type="SAM" id="MobiDB-lite"/>
    </source>
</evidence>
<dbReference type="EMBL" id="CADCUK010000083">
    <property type="protein sequence ID" value="CAA9370472.1"/>
    <property type="molecule type" value="Genomic_DNA"/>
</dbReference>
<reference evidence="2" key="1">
    <citation type="submission" date="2020-02" db="EMBL/GenBank/DDBJ databases">
        <authorList>
            <person name="Meier V. D."/>
        </authorList>
    </citation>
    <scope>NUCLEOTIDE SEQUENCE</scope>
    <source>
        <strain evidence="2">AVDCRST_MAG47</strain>
    </source>
</reference>
<feature type="non-terminal residue" evidence="2">
    <location>
        <position position="1"/>
    </location>
</feature>
<proteinExistence type="predicted"/>
<feature type="compositionally biased region" description="Polar residues" evidence="1">
    <location>
        <begin position="68"/>
        <end position="87"/>
    </location>
</feature>
<protein>
    <submittedName>
        <fullName evidence="2">Uncharacterized protein</fullName>
    </submittedName>
</protein>
<feature type="compositionally biased region" description="Basic residues" evidence="1">
    <location>
        <begin position="114"/>
        <end position="125"/>
    </location>
</feature>
<feature type="compositionally biased region" description="Basic residues" evidence="1">
    <location>
        <begin position="164"/>
        <end position="175"/>
    </location>
</feature>
<feature type="compositionally biased region" description="Low complexity" evidence="1">
    <location>
        <begin position="126"/>
        <end position="148"/>
    </location>
</feature>
<sequence length="175" mass="18372">CSSGSARKPERPSSAPRTSRDSAAPPPSTAGTCSSRCSSRRRRCAWRCRRPGPIRQRSPLTCAPSCAATGSTSQPWHPWASTSTSFANAPKKPSARTRSSRPAADGATCPSRRTPGRRSSSRSAKRSGSSRGPSAALTSCSACSTRTTPVATRSSGLTSTPRGCARRWTRKPAPP</sequence>